<protein>
    <submittedName>
        <fullName evidence="11">Uncharacterized secreted protein, YajC family</fullName>
    </submittedName>
</protein>
<dbReference type="KEGG" id="cac:CA_C2281"/>
<dbReference type="STRING" id="272562.CA_C2281"/>
<keyword evidence="3" id="KW-0813">Transport</keyword>
<keyword evidence="8" id="KW-0811">Translocation</keyword>
<organism evidence="11 12">
    <name type="scientific">Clostridium acetobutylicum (strain ATCC 824 / DSM 792 / JCM 1419 / IAM 19013 / LMG 5710 / NBRC 13948 / NRRL B-527 / VKM B-1787 / 2291 / W)</name>
    <dbReference type="NCBI Taxonomy" id="272562"/>
    <lineage>
        <taxon>Bacteria</taxon>
        <taxon>Bacillati</taxon>
        <taxon>Bacillota</taxon>
        <taxon>Clostridia</taxon>
        <taxon>Eubacteriales</taxon>
        <taxon>Clostridiaceae</taxon>
        <taxon>Clostridium</taxon>
    </lineage>
</organism>
<dbReference type="Pfam" id="PF02699">
    <property type="entry name" value="YajC"/>
    <property type="match status" value="1"/>
</dbReference>
<dbReference type="OrthoDB" id="9800132at2"/>
<evidence type="ECO:0000256" key="3">
    <source>
        <dbReference type="ARBA" id="ARBA00022448"/>
    </source>
</evidence>
<dbReference type="PANTHER" id="PTHR33909:SF1">
    <property type="entry name" value="SEC TRANSLOCON ACCESSORY COMPLEX SUBUNIT YAJC"/>
    <property type="match status" value="1"/>
</dbReference>
<keyword evidence="6" id="KW-0653">Protein transport</keyword>
<keyword evidence="9 10" id="KW-0472">Membrane</keyword>
<name>Q97GT4_CLOAB</name>
<comment type="similarity">
    <text evidence="2">Belongs to the YajC family.</text>
</comment>
<dbReference type="EMBL" id="AE001437">
    <property type="protein sequence ID" value="AAK80238.1"/>
    <property type="molecule type" value="Genomic_DNA"/>
</dbReference>
<reference evidence="11 12" key="1">
    <citation type="journal article" date="2001" name="J. Bacteriol.">
        <title>Genome sequence and comparative analysis of the solvent-producing bacterium Clostridium acetobutylicum.</title>
        <authorList>
            <person name="Nolling J."/>
            <person name="Breton G."/>
            <person name="Omelchenko M.V."/>
            <person name="Makarova K.S."/>
            <person name="Zeng Q."/>
            <person name="Gibson R."/>
            <person name="Lee H.M."/>
            <person name="Dubois J."/>
            <person name="Qiu D."/>
            <person name="Hitti J."/>
            <person name="Wolf Y.I."/>
            <person name="Tatusov R.L."/>
            <person name="Sabathe F."/>
            <person name="Doucette-Stamm L."/>
            <person name="Soucaille P."/>
            <person name="Daly M.J."/>
            <person name="Bennett G.N."/>
            <person name="Koonin E.V."/>
            <person name="Smith D.R."/>
        </authorList>
    </citation>
    <scope>NUCLEOTIDE SEQUENCE [LARGE SCALE GENOMIC DNA]</scope>
    <source>
        <strain evidence="12">ATCC 824 / DSM 792 / JCM 1419 / LMG 5710 / VKM B-1787</strain>
    </source>
</reference>
<evidence type="ECO:0000256" key="6">
    <source>
        <dbReference type="ARBA" id="ARBA00022927"/>
    </source>
</evidence>
<dbReference type="RefSeq" id="WP_010965579.1">
    <property type="nucleotide sequence ID" value="NC_003030.1"/>
</dbReference>
<dbReference type="PATRIC" id="fig|272562.8.peg.2480"/>
<evidence type="ECO:0000256" key="9">
    <source>
        <dbReference type="ARBA" id="ARBA00023136"/>
    </source>
</evidence>
<dbReference type="SMART" id="SM01323">
    <property type="entry name" value="YajC"/>
    <property type="match status" value="1"/>
</dbReference>
<dbReference type="eggNOG" id="COG1862">
    <property type="taxonomic scope" value="Bacteria"/>
</dbReference>
<evidence type="ECO:0000256" key="8">
    <source>
        <dbReference type="ARBA" id="ARBA00023010"/>
    </source>
</evidence>
<evidence type="ECO:0000256" key="1">
    <source>
        <dbReference type="ARBA" id="ARBA00004162"/>
    </source>
</evidence>
<dbReference type="PRINTS" id="PR01853">
    <property type="entry name" value="YAJCTRNLCASE"/>
</dbReference>
<dbReference type="GeneID" id="44998759"/>
<keyword evidence="4" id="KW-1003">Cell membrane</keyword>
<feature type="transmembrane region" description="Helical" evidence="10">
    <location>
        <begin position="6"/>
        <end position="25"/>
    </location>
</feature>
<dbReference type="AlphaFoldDB" id="Q97GT4"/>
<keyword evidence="5 10" id="KW-0812">Transmembrane</keyword>
<dbReference type="GO" id="GO:0015031">
    <property type="term" value="P:protein transport"/>
    <property type="evidence" value="ECO:0007669"/>
    <property type="project" value="UniProtKB-KW"/>
</dbReference>
<keyword evidence="7 10" id="KW-1133">Transmembrane helix</keyword>
<keyword evidence="12" id="KW-1185">Reference proteome</keyword>
<evidence type="ECO:0000256" key="7">
    <source>
        <dbReference type="ARBA" id="ARBA00022989"/>
    </source>
</evidence>
<evidence type="ECO:0000313" key="12">
    <source>
        <dbReference type="Proteomes" id="UP000000814"/>
    </source>
</evidence>
<evidence type="ECO:0000256" key="4">
    <source>
        <dbReference type="ARBA" id="ARBA00022475"/>
    </source>
</evidence>
<dbReference type="Proteomes" id="UP000000814">
    <property type="component" value="Chromosome"/>
</dbReference>
<evidence type="ECO:0000256" key="5">
    <source>
        <dbReference type="ARBA" id="ARBA00022692"/>
    </source>
</evidence>
<gene>
    <name evidence="11" type="ordered locus">CA_C2281</name>
</gene>
<evidence type="ECO:0000256" key="2">
    <source>
        <dbReference type="ARBA" id="ARBA00006742"/>
    </source>
</evidence>
<sequence length="94" mass="10723">MPNTVLTILYVVFLLGMFYVAMYIPDRAKKKKFNKMLSEMRVNDKVVTTGGIMGQITNIQEQFVIIQTGPDKVKIKIKKEAIATVETRKADNQK</sequence>
<dbReference type="HOGENOM" id="CLU_116157_5_0_9"/>
<dbReference type="PIR" id="C97181">
    <property type="entry name" value="C97181"/>
</dbReference>
<dbReference type="PANTHER" id="PTHR33909">
    <property type="entry name" value="SEC TRANSLOCON ACCESSORY COMPLEX SUBUNIT YAJC"/>
    <property type="match status" value="1"/>
</dbReference>
<accession>Q97GT4</accession>
<dbReference type="NCBIfam" id="TIGR00739">
    <property type="entry name" value="yajC"/>
    <property type="match status" value="1"/>
</dbReference>
<comment type="subcellular location">
    <subcellularLocation>
        <location evidence="1">Cell membrane</location>
        <topology evidence="1">Single-pass membrane protein</topology>
    </subcellularLocation>
</comment>
<proteinExistence type="inferred from homology"/>
<dbReference type="InterPro" id="IPR003849">
    <property type="entry name" value="Preprotein_translocase_YajC"/>
</dbReference>
<evidence type="ECO:0000256" key="10">
    <source>
        <dbReference type="SAM" id="Phobius"/>
    </source>
</evidence>
<evidence type="ECO:0000313" key="11">
    <source>
        <dbReference type="EMBL" id="AAK80238.1"/>
    </source>
</evidence>
<dbReference type="GO" id="GO:0005886">
    <property type="term" value="C:plasma membrane"/>
    <property type="evidence" value="ECO:0007669"/>
    <property type="project" value="UniProtKB-SubCell"/>
</dbReference>